<keyword evidence="5" id="KW-1185">Reference proteome</keyword>
<evidence type="ECO:0000313" key="4">
    <source>
        <dbReference type="EMBL" id="QPK78870.1"/>
    </source>
</evidence>
<name>A0A7T0PAZ3_9CORY</name>
<keyword evidence="2" id="KW-0732">Signal</keyword>
<sequence>MAVVASVAFVATLGAVAPVAGAQPAGAQAVFFGDSFLANPAYRDVASLRGHFERSGLSSHSRLGSQPGAPSPQGCPQGDQTVAKAYGEIHRVSVANYACSAAKMAGPSARRSVGDQISGAIARGDLGPATGKVFIQAGANDLPDILAGQMGSSAGVFNSAVVNHVRRVREAAPGAEVVIVGYPAIAAENGAVCPVRVQGERAGFNLDFAGAVRAGEDTVGAALSQAAAQAGVRYVNLRAATLPGNMCAPDSVRNVAGVLEHSAGHNLYNHLTHRGVWQVARII</sequence>
<dbReference type="Proteomes" id="UP000594681">
    <property type="component" value="Chromosome"/>
</dbReference>
<feature type="chain" id="PRO_5032756651" description="SGNH hydrolase-type esterase domain-containing protein" evidence="2">
    <location>
        <begin position="23"/>
        <end position="283"/>
    </location>
</feature>
<feature type="compositionally biased region" description="Low complexity" evidence="1">
    <location>
        <begin position="56"/>
        <end position="65"/>
    </location>
</feature>
<reference evidence="4 5" key="1">
    <citation type="submission" date="2020-11" db="EMBL/GenBank/DDBJ databases">
        <title>Corynebacterium sp. ZJ-599.</title>
        <authorList>
            <person name="Zhou J."/>
        </authorList>
    </citation>
    <scope>NUCLEOTIDE SEQUENCE [LARGE SCALE GENOMIC DNA]</scope>
    <source>
        <strain evidence="4 5">ZJ-599</strain>
    </source>
</reference>
<dbReference type="InterPro" id="IPR036514">
    <property type="entry name" value="SGNH_hydro_sf"/>
</dbReference>
<evidence type="ECO:0000259" key="3">
    <source>
        <dbReference type="Pfam" id="PF13472"/>
    </source>
</evidence>
<dbReference type="EMBL" id="CP064954">
    <property type="protein sequence ID" value="QPK78870.1"/>
    <property type="molecule type" value="Genomic_DNA"/>
</dbReference>
<evidence type="ECO:0000256" key="1">
    <source>
        <dbReference type="SAM" id="MobiDB-lite"/>
    </source>
</evidence>
<accession>A0A7T0PAZ3</accession>
<evidence type="ECO:0000313" key="5">
    <source>
        <dbReference type="Proteomes" id="UP000594681"/>
    </source>
</evidence>
<proteinExistence type="predicted"/>
<dbReference type="KEGG" id="cliz:G7Y31_10140"/>
<feature type="region of interest" description="Disordered" evidence="1">
    <location>
        <begin position="56"/>
        <end position="80"/>
    </location>
</feature>
<protein>
    <recommendedName>
        <fullName evidence="3">SGNH hydrolase-type esterase domain-containing protein</fullName>
    </recommendedName>
</protein>
<dbReference type="RefSeq" id="WP_165007074.1">
    <property type="nucleotide sequence ID" value="NZ_CP064954.1"/>
</dbReference>
<evidence type="ECO:0000256" key="2">
    <source>
        <dbReference type="SAM" id="SignalP"/>
    </source>
</evidence>
<gene>
    <name evidence="4" type="ORF">G7Y31_10140</name>
</gene>
<dbReference type="Pfam" id="PF13472">
    <property type="entry name" value="Lipase_GDSL_2"/>
    <property type="match status" value="1"/>
</dbReference>
<feature type="signal peptide" evidence="2">
    <location>
        <begin position="1"/>
        <end position="22"/>
    </location>
</feature>
<organism evidence="4 5">
    <name type="scientific">Corynebacterium lizhenjunii</name>
    <dbReference type="NCBI Taxonomy" id="2709394"/>
    <lineage>
        <taxon>Bacteria</taxon>
        <taxon>Bacillati</taxon>
        <taxon>Actinomycetota</taxon>
        <taxon>Actinomycetes</taxon>
        <taxon>Mycobacteriales</taxon>
        <taxon>Corynebacteriaceae</taxon>
        <taxon>Corynebacterium</taxon>
    </lineage>
</organism>
<dbReference type="InterPro" id="IPR013830">
    <property type="entry name" value="SGNH_hydro"/>
</dbReference>
<feature type="domain" description="SGNH hydrolase-type esterase" evidence="3">
    <location>
        <begin position="66"/>
        <end position="251"/>
    </location>
</feature>
<dbReference type="AlphaFoldDB" id="A0A7T0PAZ3"/>
<dbReference type="Gene3D" id="3.40.50.1110">
    <property type="entry name" value="SGNH hydrolase"/>
    <property type="match status" value="2"/>
</dbReference>
<dbReference type="SUPFAM" id="SSF52266">
    <property type="entry name" value="SGNH hydrolase"/>
    <property type="match status" value="1"/>
</dbReference>